<keyword evidence="4 7" id="KW-0862">Zinc</keyword>
<comment type="subunit">
    <text evidence="7">Homodimer.</text>
</comment>
<dbReference type="GO" id="GO:0004061">
    <property type="term" value="F:arylformamidase activity"/>
    <property type="evidence" value="ECO:0007669"/>
    <property type="project" value="UniProtKB-EC"/>
</dbReference>
<evidence type="ECO:0000256" key="1">
    <source>
        <dbReference type="ARBA" id="ARBA00002204"/>
    </source>
</evidence>
<keyword evidence="3 7" id="KW-0378">Hydrolase</keyword>
<comment type="similarity">
    <text evidence="7">Belongs to the Cyclase 1 superfamily. KynB family.</text>
</comment>
<protein>
    <recommendedName>
        <fullName evidence="7">Kynurenine formamidase</fullName>
        <shortName evidence="7">KFA</shortName>
        <shortName evidence="7">KFase</shortName>
        <ecNumber evidence="7">3.5.1.9</ecNumber>
    </recommendedName>
    <alternativeName>
        <fullName evidence="7">Arylformamidase</fullName>
    </alternativeName>
    <alternativeName>
        <fullName evidence="7">N-formylkynurenine formamidase</fullName>
        <shortName evidence="7">FKF</shortName>
    </alternativeName>
</protein>
<gene>
    <name evidence="7 8" type="primary">kynB</name>
    <name evidence="8" type="ORF">O1D97_01870</name>
</gene>
<evidence type="ECO:0000256" key="3">
    <source>
        <dbReference type="ARBA" id="ARBA00022801"/>
    </source>
</evidence>
<feature type="active site" description="Proton donor/acceptor" evidence="7">
    <location>
        <position position="64"/>
    </location>
</feature>
<comment type="catalytic activity">
    <reaction evidence="6 7">
        <text>N-formyl-L-kynurenine + H2O = L-kynurenine + formate + H(+)</text>
        <dbReference type="Rhea" id="RHEA:13009"/>
        <dbReference type="ChEBI" id="CHEBI:15377"/>
        <dbReference type="ChEBI" id="CHEBI:15378"/>
        <dbReference type="ChEBI" id="CHEBI:15740"/>
        <dbReference type="ChEBI" id="CHEBI:57959"/>
        <dbReference type="ChEBI" id="CHEBI:58629"/>
        <dbReference type="EC" id="3.5.1.9"/>
    </reaction>
</comment>
<dbReference type="EC" id="3.5.1.9" evidence="7"/>
<proteinExistence type="inferred from homology"/>
<evidence type="ECO:0000313" key="9">
    <source>
        <dbReference type="Proteomes" id="UP001149719"/>
    </source>
</evidence>
<accession>A0ABT4JRH5</accession>
<dbReference type="NCBIfam" id="TIGR03035">
    <property type="entry name" value="trp_arylform"/>
    <property type="match status" value="1"/>
</dbReference>
<reference evidence="8" key="1">
    <citation type="submission" date="2022-12" db="EMBL/GenBank/DDBJ databases">
        <title>Marinomonas 15G1-11 sp. nov, isolated from marine algae.</title>
        <authorList>
            <person name="Butt M."/>
            <person name="Choi D.G."/>
            <person name="Kim J.M."/>
            <person name="Lee J.K."/>
            <person name="Baek J.H."/>
            <person name="Jeon C.O."/>
        </authorList>
    </citation>
    <scope>NUCLEOTIDE SEQUENCE</scope>
    <source>
        <strain evidence="8">15G1-11</strain>
    </source>
</reference>
<comment type="pathway">
    <text evidence="7">Amino-acid degradation; L-tryptophan degradation via kynurenine pathway; L-kynurenine from L-tryptophan: step 2/2.</text>
</comment>
<dbReference type="InterPro" id="IPR007325">
    <property type="entry name" value="KFase/CYL"/>
</dbReference>
<feature type="binding site" evidence="7">
    <location>
        <position position="60"/>
    </location>
    <ligand>
        <name>Zn(2+)</name>
        <dbReference type="ChEBI" id="CHEBI:29105"/>
        <label>2</label>
    </ligand>
</feature>
<dbReference type="Pfam" id="PF04199">
    <property type="entry name" value="Cyclase"/>
    <property type="match status" value="1"/>
</dbReference>
<dbReference type="PANTHER" id="PTHR31118">
    <property type="entry name" value="CYCLASE-LIKE PROTEIN 2"/>
    <property type="match status" value="1"/>
</dbReference>
<feature type="binding site" evidence="7">
    <location>
        <position position="24"/>
    </location>
    <ligand>
        <name>substrate</name>
    </ligand>
</feature>
<organism evidence="8 9">
    <name type="scientific">Marinomonas phaeophyticola</name>
    <dbReference type="NCBI Taxonomy" id="3004091"/>
    <lineage>
        <taxon>Bacteria</taxon>
        <taxon>Pseudomonadati</taxon>
        <taxon>Pseudomonadota</taxon>
        <taxon>Gammaproteobacteria</taxon>
        <taxon>Oceanospirillales</taxon>
        <taxon>Oceanospirillaceae</taxon>
        <taxon>Marinomonas</taxon>
    </lineage>
</organism>
<evidence type="ECO:0000256" key="5">
    <source>
        <dbReference type="ARBA" id="ARBA00023079"/>
    </source>
</evidence>
<name>A0ABT4JRH5_9GAMM</name>
<dbReference type="InterPro" id="IPR017484">
    <property type="entry name" value="Kynurenine_formamidase_bac"/>
</dbReference>
<dbReference type="Proteomes" id="UP001149719">
    <property type="component" value="Unassembled WGS sequence"/>
</dbReference>
<dbReference type="HAMAP" id="MF_01969">
    <property type="entry name" value="KynB"/>
    <property type="match status" value="1"/>
</dbReference>
<comment type="caution">
    <text evidence="8">The sequence shown here is derived from an EMBL/GenBank/DDBJ whole genome shotgun (WGS) entry which is preliminary data.</text>
</comment>
<evidence type="ECO:0000256" key="7">
    <source>
        <dbReference type="HAMAP-Rule" id="MF_01969"/>
    </source>
</evidence>
<dbReference type="SUPFAM" id="SSF102198">
    <property type="entry name" value="Putative cyclase"/>
    <property type="match status" value="1"/>
</dbReference>
<keyword evidence="2 7" id="KW-0479">Metal-binding</keyword>
<evidence type="ECO:0000256" key="2">
    <source>
        <dbReference type="ARBA" id="ARBA00022723"/>
    </source>
</evidence>
<feature type="binding site" evidence="7">
    <location>
        <position position="184"/>
    </location>
    <ligand>
        <name>Zn(2+)</name>
        <dbReference type="ChEBI" id="CHEBI:29105"/>
        <label>2</label>
    </ligand>
</feature>
<sequence length="220" mass="24673">MTTHFTKPQYIDISQPLRPNIPVWPGDTEYHAQSKWKIDEHCPVNVSFFSCSTHTGTHADAPFHYDPEGLAISEVPVDIYIGPCQVIDLSNAVFNNNSIDLLLCQSLIDLDKPSIERVLFKTYKVFPVETWDNDFISLHFEVIEWLASHGCRLVGVDSPSLDHQASKTLDAHNAIKRNKMAILEGLVFDNVPAGEYQLIAPPLKLNGLDSSPVRALLQPR</sequence>
<feature type="binding site" evidence="7">
    <location>
        <position position="58"/>
    </location>
    <ligand>
        <name>Zn(2+)</name>
        <dbReference type="ChEBI" id="CHEBI:29105"/>
        <label>1</label>
    </ligand>
</feature>
<dbReference type="RefSeq" id="WP_269122301.1">
    <property type="nucleotide sequence ID" value="NZ_JAPUBN010000006.1"/>
</dbReference>
<evidence type="ECO:0000256" key="6">
    <source>
        <dbReference type="ARBA" id="ARBA00048496"/>
    </source>
</evidence>
<feature type="binding site" evidence="7">
    <location>
        <position position="172"/>
    </location>
    <ligand>
        <name>Zn(2+)</name>
        <dbReference type="ChEBI" id="CHEBI:29105"/>
        <label>2</label>
    </ligand>
</feature>
<keyword evidence="5 7" id="KW-0823">Tryptophan catabolism</keyword>
<comment type="function">
    <text evidence="1 7">Catalyzes the hydrolysis of N-formyl-L-kynurenine to L-kynurenine, the second step in the kynurenine pathway of tryptophan degradation.</text>
</comment>
<evidence type="ECO:0000313" key="8">
    <source>
        <dbReference type="EMBL" id="MCZ2720423.1"/>
    </source>
</evidence>
<dbReference type="EMBL" id="JAPUBN010000006">
    <property type="protein sequence ID" value="MCZ2720423.1"/>
    <property type="molecule type" value="Genomic_DNA"/>
</dbReference>
<dbReference type="PANTHER" id="PTHR31118:SF32">
    <property type="entry name" value="KYNURENINE FORMAMIDASE"/>
    <property type="match status" value="1"/>
</dbReference>
<dbReference type="Gene3D" id="3.50.30.50">
    <property type="entry name" value="Putative cyclase"/>
    <property type="match status" value="1"/>
</dbReference>
<feature type="binding site" evidence="7">
    <location>
        <position position="184"/>
    </location>
    <ligand>
        <name>Zn(2+)</name>
        <dbReference type="ChEBI" id="CHEBI:29105"/>
        <label>1</label>
    </ligand>
</feature>
<feature type="binding site" evidence="7">
    <location>
        <position position="60"/>
    </location>
    <ligand>
        <name>Zn(2+)</name>
        <dbReference type="ChEBI" id="CHEBI:29105"/>
        <label>1</label>
    </ligand>
</feature>
<keyword evidence="9" id="KW-1185">Reference proteome</keyword>
<comment type="cofactor">
    <cofactor evidence="7">
        <name>Zn(2+)</name>
        <dbReference type="ChEBI" id="CHEBI:29105"/>
    </cofactor>
    <text evidence="7">Binds 2 zinc ions per subunit.</text>
</comment>
<evidence type="ECO:0000256" key="4">
    <source>
        <dbReference type="ARBA" id="ARBA00022833"/>
    </source>
</evidence>
<dbReference type="InterPro" id="IPR037175">
    <property type="entry name" value="KFase_sf"/>
</dbReference>
<feature type="binding site" evidence="7">
    <location>
        <position position="54"/>
    </location>
    <ligand>
        <name>Zn(2+)</name>
        <dbReference type="ChEBI" id="CHEBI:29105"/>
        <label>1</label>
    </ligand>
</feature>